<sequence length="185" mass="18570">MLPGFAELGDWHAEAAFEVVGLPGPAGVTQFGDRLVDQARRGEALRREAGSAHLSVAAPLPYQCPRRPATTAEEMTLGGLPGGGAGALPALDLLEEMSAAFGPHVRGLGLVEGRVVALVGGPLLAADLFEDAVLRGGAPLDLGQDGGELSSSRSWLPSAPPPGVAVAAAVSGDRQVESAGAPAGR</sequence>
<protein>
    <submittedName>
        <fullName evidence="2">Uncharacterized protein</fullName>
    </submittedName>
</protein>
<dbReference type="EMBL" id="BAABAT010000038">
    <property type="protein sequence ID" value="GAA4260055.1"/>
    <property type="molecule type" value="Genomic_DNA"/>
</dbReference>
<keyword evidence="3" id="KW-1185">Reference proteome</keyword>
<proteinExistence type="predicted"/>
<evidence type="ECO:0000313" key="3">
    <source>
        <dbReference type="Proteomes" id="UP001500620"/>
    </source>
</evidence>
<name>A0ABP8DN55_9ACTN</name>
<dbReference type="RefSeq" id="WP_345136979.1">
    <property type="nucleotide sequence ID" value="NZ_BAABAT010000038.1"/>
</dbReference>
<evidence type="ECO:0000256" key="1">
    <source>
        <dbReference type="SAM" id="MobiDB-lite"/>
    </source>
</evidence>
<organism evidence="2 3">
    <name type="scientific">Dactylosporangium darangshiense</name>
    <dbReference type="NCBI Taxonomy" id="579108"/>
    <lineage>
        <taxon>Bacteria</taxon>
        <taxon>Bacillati</taxon>
        <taxon>Actinomycetota</taxon>
        <taxon>Actinomycetes</taxon>
        <taxon>Micromonosporales</taxon>
        <taxon>Micromonosporaceae</taxon>
        <taxon>Dactylosporangium</taxon>
    </lineage>
</organism>
<gene>
    <name evidence="2" type="ORF">GCM10022255_087240</name>
</gene>
<dbReference type="Proteomes" id="UP001500620">
    <property type="component" value="Unassembled WGS sequence"/>
</dbReference>
<reference evidence="3" key="1">
    <citation type="journal article" date="2019" name="Int. J. Syst. Evol. Microbiol.">
        <title>The Global Catalogue of Microorganisms (GCM) 10K type strain sequencing project: providing services to taxonomists for standard genome sequencing and annotation.</title>
        <authorList>
            <consortium name="The Broad Institute Genomics Platform"/>
            <consortium name="The Broad Institute Genome Sequencing Center for Infectious Disease"/>
            <person name="Wu L."/>
            <person name="Ma J."/>
        </authorList>
    </citation>
    <scope>NUCLEOTIDE SEQUENCE [LARGE SCALE GENOMIC DNA]</scope>
    <source>
        <strain evidence="3">JCM 17441</strain>
    </source>
</reference>
<evidence type="ECO:0000313" key="2">
    <source>
        <dbReference type="EMBL" id="GAA4260055.1"/>
    </source>
</evidence>
<accession>A0ABP8DN55</accession>
<comment type="caution">
    <text evidence="2">The sequence shown here is derived from an EMBL/GenBank/DDBJ whole genome shotgun (WGS) entry which is preliminary data.</text>
</comment>
<feature type="region of interest" description="Disordered" evidence="1">
    <location>
        <begin position="144"/>
        <end position="168"/>
    </location>
</feature>